<accession>A0A382UDU4</accession>
<dbReference type="PANTHER" id="PTHR30105:SF2">
    <property type="entry name" value="DIVERGENT POLYSACCHARIDE DEACETYLASE SUPERFAMILY"/>
    <property type="match status" value="1"/>
</dbReference>
<dbReference type="EMBL" id="UINC01143471">
    <property type="protein sequence ID" value="SVD32416.1"/>
    <property type="molecule type" value="Genomic_DNA"/>
</dbReference>
<reference evidence="2" key="1">
    <citation type="submission" date="2018-05" db="EMBL/GenBank/DDBJ databases">
        <authorList>
            <person name="Lanie J.A."/>
            <person name="Ng W.-L."/>
            <person name="Kazmierczak K.M."/>
            <person name="Andrzejewski T.M."/>
            <person name="Davidsen T.M."/>
            <person name="Wayne K.J."/>
            <person name="Tettelin H."/>
            <person name="Glass J.I."/>
            <person name="Rusch D."/>
            <person name="Podicherti R."/>
            <person name="Tsui H.-C.T."/>
            <person name="Winkler M.E."/>
        </authorList>
    </citation>
    <scope>NUCLEOTIDE SEQUENCE</scope>
</reference>
<feature type="transmembrane region" description="Helical" evidence="1">
    <location>
        <begin position="14"/>
        <end position="33"/>
    </location>
</feature>
<keyword evidence="1" id="KW-0472">Membrane</keyword>
<keyword evidence="1" id="KW-1133">Transmembrane helix</keyword>
<dbReference type="PANTHER" id="PTHR30105">
    <property type="entry name" value="UNCHARACTERIZED YIBQ-RELATED"/>
    <property type="match status" value="1"/>
</dbReference>
<sequence length="266" mass="30327">MPSLETSREIKPSLIRIITAACIGMAIGYFIFYSKTEKIQPNNPEIKGTICLVIDDYGFIFNDMVKDFIKLDPNITAAIIPASPYGKQIGRYADSLDIESIIHMPMESYERDKINYEINLSEKLNATLVEERVRRAFAEVPTALGMNNHQGSKATENLQLMKGLARVLKKMDKFFLDSFTNPESRGYITMRRYGVPTQLRQVFLDHVEDIDIIKANLDSLVTLSHHMEIAVGIGHVKPVTLEVLKEEMPRLEEEGYRFIRLSQAVR</sequence>
<evidence type="ECO:0008006" key="3">
    <source>
        <dbReference type="Google" id="ProtNLM"/>
    </source>
</evidence>
<dbReference type="Pfam" id="PF04748">
    <property type="entry name" value="Polysacc_deac_2"/>
    <property type="match status" value="1"/>
</dbReference>
<name>A0A382UDU4_9ZZZZ</name>
<dbReference type="InterPro" id="IPR006837">
    <property type="entry name" value="Divergent_DAC"/>
</dbReference>
<dbReference type="SUPFAM" id="SSF88713">
    <property type="entry name" value="Glycoside hydrolase/deacetylase"/>
    <property type="match status" value="1"/>
</dbReference>
<gene>
    <name evidence="2" type="ORF">METZ01_LOCUS385270</name>
</gene>
<dbReference type="AlphaFoldDB" id="A0A382UDU4"/>
<proteinExistence type="predicted"/>
<keyword evidence="1" id="KW-0812">Transmembrane</keyword>
<evidence type="ECO:0000313" key="2">
    <source>
        <dbReference type="EMBL" id="SVD32416.1"/>
    </source>
</evidence>
<protein>
    <recommendedName>
        <fullName evidence="3">Divergent polysaccharide deacetylase family protein</fullName>
    </recommendedName>
</protein>
<evidence type="ECO:0000256" key="1">
    <source>
        <dbReference type="SAM" id="Phobius"/>
    </source>
</evidence>
<organism evidence="2">
    <name type="scientific">marine metagenome</name>
    <dbReference type="NCBI Taxonomy" id="408172"/>
    <lineage>
        <taxon>unclassified sequences</taxon>
        <taxon>metagenomes</taxon>
        <taxon>ecological metagenomes</taxon>
    </lineage>
</organism>
<dbReference type="InterPro" id="IPR011330">
    <property type="entry name" value="Glyco_hydro/deAcase_b/a-brl"/>
</dbReference>
<dbReference type="CDD" id="cd10936">
    <property type="entry name" value="CE4_DAC2"/>
    <property type="match status" value="1"/>
</dbReference>
<dbReference type="Gene3D" id="3.20.20.370">
    <property type="entry name" value="Glycoside hydrolase/deacetylase"/>
    <property type="match status" value="1"/>
</dbReference>
<feature type="non-terminal residue" evidence="2">
    <location>
        <position position="266"/>
    </location>
</feature>
<dbReference type="GO" id="GO:0005975">
    <property type="term" value="P:carbohydrate metabolic process"/>
    <property type="evidence" value="ECO:0007669"/>
    <property type="project" value="InterPro"/>
</dbReference>